<sequence>MPFTTTTLASSALAVGIAFSGSTGTAPGAPEPPTVTVPPTSVTAPAAVEAPTIASLLVPTSGSGPVDVVGRGLPGATVEVTYRGVTVSTVAGAEGTRLAGVWTTHLPGGGAYDFREVLTAVQIVDGVRSAPVTYEP</sequence>
<evidence type="ECO:0000313" key="2">
    <source>
        <dbReference type="EMBL" id="KTR11694.1"/>
    </source>
</evidence>
<protein>
    <recommendedName>
        <fullName evidence="4">Bacterial Ig domain-containing protein</fullName>
    </recommendedName>
</protein>
<dbReference type="EMBL" id="LDQC01000002">
    <property type="protein sequence ID" value="KTR11694.1"/>
    <property type="molecule type" value="Genomic_DNA"/>
</dbReference>
<evidence type="ECO:0000256" key="1">
    <source>
        <dbReference type="SAM" id="SignalP"/>
    </source>
</evidence>
<gene>
    <name evidence="2" type="ORF">NS184_00390</name>
</gene>
<feature type="signal peptide" evidence="1">
    <location>
        <begin position="1"/>
        <end position="28"/>
    </location>
</feature>
<evidence type="ECO:0008006" key="4">
    <source>
        <dbReference type="Google" id="ProtNLM"/>
    </source>
</evidence>
<organism evidence="2 3">
    <name type="scientific">Curtobacterium luteum</name>
    <dbReference type="NCBI Taxonomy" id="33881"/>
    <lineage>
        <taxon>Bacteria</taxon>
        <taxon>Bacillati</taxon>
        <taxon>Actinomycetota</taxon>
        <taxon>Actinomycetes</taxon>
        <taxon>Micrococcales</taxon>
        <taxon>Microbacteriaceae</taxon>
        <taxon>Curtobacterium</taxon>
    </lineage>
</organism>
<name>A0A175S243_9MICO</name>
<comment type="caution">
    <text evidence="2">The sequence shown here is derived from an EMBL/GenBank/DDBJ whole genome shotgun (WGS) entry which is preliminary data.</text>
</comment>
<keyword evidence="1" id="KW-0732">Signal</keyword>
<dbReference type="STRING" id="33881.NS184_00390"/>
<feature type="chain" id="PRO_5008042321" description="Bacterial Ig domain-containing protein" evidence="1">
    <location>
        <begin position="29"/>
        <end position="136"/>
    </location>
</feature>
<dbReference type="OrthoDB" id="5022490at2"/>
<evidence type="ECO:0000313" key="3">
    <source>
        <dbReference type="Proteomes" id="UP000078252"/>
    </source>
</evidence>
<dbReference type="RefSeq" id="WP_058724167.1">
    <property type="nucleotide sequence ID" value="NZ_LDQC01000002.1"/>
</dbReference>
<proteinExistence type="predicted"/>
<dbReference type="PATRIC" id="fig|33881.3.peg.775"/>
<dbReference type="AlphaFoldDB" id="A0A175S243"/>
<dbReference type="Proteomes" id="UP000078252">
    <property type="component" value="Unassembled WGS sequence"/>
</dbReference>
<reference evidence="2 3" key="1">
    <citation type="journal article" date="2016" name="Front. Microbiol.">
        <title>Genomic Resource of Rice Seed Associated Bacteria.</title>
        <authorList>
            <person name="Midha S."/>
            <person name="Bansal K."/>
            <person name="Sharma S."/>
            <person name="Kumar N."/>
            <person name="Patil P.P."/>
            <person name="Chaudhry V."/>
            <person name="Patil P.B."/>
        </authorList>
    </citation>
    <scope>NUCLEOTIDE SEQUENCE [LARGE SCALE GENOMIC DNA]</scope>
    <source>
        <strain evidence="2 3">NS184</strain>
    </source>
</reference>
<accession>A0A175S243</accession>